<dbReference type="Pfam" id="PF00650">
    <property type="entry name" value="CRAL_TRIO"/>
    <property type="match status" value="1"/>
</dbReference>
<dbReference type="PANTHER" id="PTHR46818">
    <property type="entry name" value="DOMAIN-CONTAINING PROTEIN, PUTATIVE-RELATED"/>
    <property type="match status" value="1"/>
</dbReference>
<dbReference type="RefSeq" id="XP_013251771.1">
    <property type="nucleotide sequence ID" value="XM_013396317.1"/>
</dbReference>
<proteinExistence type="predicted"/>
<sequence>MTNTLTKQYPFRLNRMLIINDSFFVQTVWNIAKQFLTEVQQQKMLFMRSGFEEELLKEYTPWQLEKCYGGTRPEITTFYPFPVAPGPYAIGSVQGEAEPYKNAHKAVDRLTSFGVIWEGNCRLPVQWSPAAAEVFKELSLPPPENLAAAAAAAGSSGACTPENKEENEATKTLSKEPSDAAAAAAAAPGDAAAEGTAADADAAATAANVEAKNAAAAAETPTKEAAEAAVEAAQVRQKSQGQDSAAAEATAAAAAAAADAETPQGGEDASVSARAADTNTEGREERVLEETNKLNAAAPAASGPSEQAVGYELSSKALLLLLLLPLQRMQNSSWSSRAAHSCYCTV</sequence>
<accession>U6GEF8</accession>
<feature type="domain" description="CRAL-TRIO" evidence="2">
    <location>
        <begin position="1"/>
        <end position="76"/>
    </location>
</feature>
<dbReference type="Proteomes" id="UP000018050">
    <property type="component" value="Unassembled WGS sequence"/>
</dbReference>
<evidence type="ECO:0000313" key="3">
    <source>
        <dbReference type="EMBL" id="CDI77932.1"/>
    </source>
</evidence>
<dbReference type="Gene3D" id="3.40.525.10">
    <property type="entry name" value="CRAL-TRIO lipid binding domain"/>
    <property type="match status" value="1"/>
</dbReference>
<feature type="compositionally biased region" description="Basic and acidic residues" evidence="1">
    <location>
        <begin position="162"/>
        <end position="178"/>
    </location>
</feature>
<dbReference type="InterPro" id="IPR001251">
    <property type="entry name" value="CRAL-TRIO_dom"/>
</dbReference>
<feature type="region of interest" description="Disordered" evidence="1">
    <location>
        <begin position="254"/>
        <end position="287"/>
    </location>
</feature>
<organism evidence="3 4">
    <name type="scientific">Eimeria acervulina</name>
    <name type="common">Coccidian parasite</name>
    <dbReference type="NCBI Taxonomy" id="5801"/>
    <lineage>
        <taxon>Eukaryota</taxon>
        <taxon>Sar</taxon>
        <taxon>Alveolata</taxon>
        <taxon>Apicomplexa</taxon>
        <taxon>Conoidasida</taxon>
        <taxon>Coccidia</taxon>
        <taxon>Eucoccidiorida</taxon>
        <taxon>Eimeriorina</taxon>
        <taxon>Eimeriidae</taxon>
        <taxon>Eimeria</taxon>
    </lineage>
</organism>
<protein>
    <submittedName>
        <fullName evidence="3">CRAL/TRIO domain-containing protein, putative</fullName>
    </submittedName>
</protein>
<dbReference type="AlphaFoldDB" id="U6GEF8"/>
<evidence type="ECO:0000259" key="2">
    <source>
        <dbReference type="PROSITE" id="PS50191"/>
    </source>
</evidence>
<dbReference type="PANTHER" id="PTHR46818:SF1">
    <property type="entry name" value="CHROMOSOME UNDETERMINED SCAFFOLD_125, WHOLE GENOME SHOTGUN SEQUENCE"/>
    <property type="match status" value="1"/>
</dbReference>
<reference evidence="3" key="1">
    <citation type="submission" date="2013-10" db="EMBL/GenBank/DDBJ databases">
        <title>Genomic analysis of the causative agents of coccidiosis in chickens.</title>
        <authorList>
            <person name="Reid A.J."/>
            <person name="Blake D."/>
            <person name="Billington K."/>
            <person name="Browne H."/>
            <person name="Dunn M."/>
            <person name="Hung S."/>
            <person name="Kawahara F."/>
            <person name="Miranda-Saavedra D."/>
            <person name="Mourier T."/>
            <person name="Nagra H."/>
            <person name="Otto T.D."/>
            <person name="Rawlings N."/>
            <person name="Sanchez A."/>
            <person name="Sanders M."/>
            <person name="Subramaniam C."/>
            <person name="Tay Y."/>
            <person name="Dear P."/>
            <person name="Doerig C."/>
            <person name="Gruber A."/>
            <person name="Parkinson J."/>
            <person name="Shirley M."/>
            <person name="Wan K.L."/>
            <person name="Berriman M."/>
            <person name="Tomley F."/>
            <person name="Pain A."/>
        </authorList>
    </citation>
    <scope>NUCLEOTIDE SEQUENCE</scope>
    <source>
        <strain evidence="3">Houghton</strain>
    </source>
</reference>
<keyword evidence="4" id="KW-1185">Reference proteome</keyword>
<reference evidence="3" key="2">
    <citation type="submission" date="2013-10" db="EMBL/GenBank/DDBJ databases">
        <authorList>
            <person name="Aslett M."/>
        </authorList>
    </citation>
    <scope>NUCLEOTIDE SEQUENCE</scope>
    <source>
        <strain evidence="3">Houghton</strain>
    </source>
</reference>
<feature type="region of interest" description="Disordered" evidence="1">
    <location>
        <begin position="151"/>
        <end position="187"/>
    </location>
</feature>
<dbReference type="VEuPathDB" id="ToxoDB:EAH_00005990"/>
<dbReference type="PROSITE" id="PS50191">
    <property type="entry name" value="CRAL_TRIO"/>
    <property type="match status" value="1"/>
</dbReference>
<dbReference type="SUPFAM" id="SSF52087">
    <property type="entry name" value="CRAL/TRIO domain"/>
    <property type="match status" value="1"/>
</dbReference>
<gene>
    <name evidence="3" type="ORF">EAH_00005990</name>
</gene>
<evidence type="ECO:0000256" key="1">
    <source>
        <dbReference type="SAM" id="MobiDB-lite"/>
    </source>
</evidence>
<dbReference type="InterPro" id="IPR036865">
    <property type="entry name" value="CRAL-TRIO_dom_sf"/>
</dbReference>
<dbReference type="EMBL" id="HG670774">
    <property type="protein sequence ID" value="CDI77932.1"/>
    <property type="molecule type" value="Genomic_DNA"/>
</dbReference>
<dbReference type="CDD" id="cd00170">
    <property type="entry name" value="SEC14"/>
    <property type="match status" value="1"/>
</dbReference>
<evidence type="ECO:0000313" key="4">
    <source>
        <dbReference type="Proteomes" id="UP000018050"/>
    </source>
</evidence>
<dbReference type="GeneID" id="25268669"/>
<dbReference type="OrthoDB" id="7777654at2759"/>
<name>U6GEF8_EIMAC</name>